<proteinExistence type="predicted"/>
<comment type="caution">
    <text evidence="1">The sequence shown here is derived from an EMBL/GenBank/DDBJ whole genome shotgun (WGS) entry which is preliminary data.</text>
</comment>
<evidence type="ECO:0000313" key="1">
    <source>
        <dbReference type="EMBL" id="KKM79248.1"/>
    </source>
</evidence>
<dbReference type="AlphaFoldDB" id="A0A0F9KBC9"/>
<organism evidence="1">
    <name type="scientific">marine sediment metagenome</name>
    <dbReference type="NCBI Taxonomy" id="412755"/>
    <lineage>
        <taxon>unclassified sequences</taxon>
        <taxon>metagenomes</taxon>
        <taxon>ecological metagenomes</taxon>
    </lineage>
</organism>
<dbReference type="EMBL" id="LAZR01008360">
    <property type="protein sequence ID" value="KKM79248.1"/>
    <property type="molecule type" value="Genomic_DNA"/>
</dbReference>
<reference evidence="1" key="1">
    <citation type="journal article" date="2015" name="Nature">
        <title>Complex archaea that bridge the gap between prokaryotes and eukaryotes.</title>
        <authorList>
            <person name="Spang A."/>
            <person name="Saw J.H."/>
            <person name="Jorgensen S.L."/>
            <person name="Zaremba-Niedzwiedzka K."/>
            <person name="Martijn J."/>
            <person name="Lind A.E."/>
            <person name="van Eijk R."/>
            <person name="Schleper C."/>
            <person name="Guy L."/>
            <person name="Ettema T.J."/>
        </authorList>
    </citation>
    <scope>NUCLEOTIDE SEQUENCE</scope>
</reference>
<sequence length="269" mass="27839">MSQGTYAGIHMLEDFLFGDIGITADAIADTAPEWVGQVVVGGNDDALTLVTTVDEPGGIMSITNDTGTTDFGWAMYSAPLVPQDGAAVIEVRLKYTDISGTNFFVGFVETFPNTDPDNIVPYTIATETISIANFGVTAGVFCDHNATNEDFYFAAAQDATGAAGVTLVSPAVGGGRTGVDLSGATGDNSWIVYRVEIEADGTAFGYVGSVHTDAIGGGEALALVGQTSRGALDGSAVVFPVVLVDNNAGSAMTTEVDYYAIRGDRDWTV</sequence>
<gene>
    <name evidence="1" type="ORF">LCGC14_1351810</name>
</gene>
<accession>A0A0F9KBC9</accession>
<protein>
    <submittedName>
        <fullName evidence="1">Uncharacterized protein</fullName>
    </submittedName>
</protein>
<name>A0A0F9KBC9_9ZZZZ</name>